<dbReference type="GO" id="GO:0016491">
    <property type="term" value="F:oxidoreductase activity"/>
    <property type="evidence" value="ECO:0007669"/>
    <property type="project" value="UniProtKB-KW"/>
</dbReference>
<dbReference type="KEGG" id="tet:TTHERM_00947450"/>
<dbReference type="OMA" id="PLVPWAR"/>
<dbReference type="InterPro" id="IPR036291">
    <property type="entry name" value="NAD(P)-bd_dom_sf"/>
</dbReference>
<dbReference type="Gene3D" id="3.40.50.720">
    <property type="entry name" value="NAD(P)-binding Rossmann-like Domain"/>
    <property type="match status" value="1"/>
</dbReference>
<dbReference type="AlphaFoldDB" id="I7M5W2"/>
<name>I7M5W2_TETTS</name>
<dbReference type="PANTHER" id="PTHR43157:SF31">
    <property type="entry name" value="PHOSPHATIDYLINOSITOL-GLYCAN BIOSYNTHESIS CLASS F PROTEIN"/>
    <property type="match status" value="1"/>
</dbReference>
<dbReference type="GeneID" id="7836767"/>
<proteinExistence type="predicted"/>
<dbReference type="FunCoup" id="I7M5W2">
    <property type="interactions" value="16"/>
</dbReference>
<evidence type="ECO:0000256" key="1">
    <source>
        <dbReference type="ARBA" id="ARBA00023002"/>
    </source>
</evidence>
<dbReference type="InterPro" id="IPR002347">
    <property type="entry name" value="SDR_fam"/>
</dbReference>
<dbReference type="CDD" id="cd05327">
    <property type="entry name" value="retinol-DH_like_SDR_c_like"/>
    <property type="match status" value="1"/>
</dbReference>
<reference evidence="3" key="1">
    <citation type="journal article" date="2006" name="PLoS Biol.">
        <title>Macronuclear genome sequence of the ciliate Tetrahymena thermophila, a model eukaryote.</title>
        <authorList>
            <person name="Eisen J.A."/>
            <person name="Coyne R.S."/>
            <person name="Wu M."/>
            <person name="Wu D."/>
            <person name="Thiagarajan M."/>
            <person name="Wortman J.R."/>
            <person name="Badger J.H."/>
            <person name="Ren Q."/>
            <person name="Amedeo P."/>
            <person name="Jones K.M."/>
            <person name="Tallon L.J."/>
            <person name="Delcher A.L."/>
            <person name="Salzberg S.L."/>
            <person name="Silva J.C."/>
            <person name="Haas B.J."/>
            <person name="Majoros W.H."/>
            <person name="Farzad M."/>
            <person name="Carlton J.M."/>
            <person name="Smith R.K. Jr."/>
            <person name="Garg J."/>
            <person name="Pearlman R.E."/>
            <person name="Karrer K.M."/>
            <person name="Sun L."/>
            <person name="Manning G."/>
            <person name="Elde N.C."/>
            <person name="Turkewitz A.P."/>
            <person name="Asai D.J."/>
            <person name="Wilkes D.E."/>
            <person name="Wang Y."/>
            <person name="Cai H."/>
            <person name="Collins K."/>
            <person name="Stewart B.A."/>
            <person name="Lee S.R."/>
            <person name="Wilamowska K."/>
            <person name="Weinberg Z."/>
            <person name="Ruzzo W.L."/>
            <person name="Wloga D."/>
            <person name="Gaertig J."/>
            <person name="Frankel J."/>
            <person name="Tsao C.-C."/>
            <person name="Gorovsky M.A."/>
            <person name="Keeling P.J."/>
            <person name="Waller R.F."/>
            <person name="Patron N.J."/>
            <person name="Cherry J.M."/>
            <person name="Stover N.A."/>
            <person name="Krieger C.J."/>
            <person name="del Toro C."/>
            <person name="Ryder H.F."/>
            <person name="Williamson S.C."/>
            <person name="Barbeau R.A."/>
            <person name="Hamilton E.P."/>
            <person name="Orias E."/>
        </authorList>
    </citation>
    <scope>NUCLEOTIDE SEQUENCE [LARGE SCALE GENOMIC DNA]</scope>
    <source>
        <strain evidence="3">SB210</strain>
    </source>
</reference>
<dbReference type="SUPFAM" id="SSF51735">
    <property type="entry name" value="NAD(P)-binding Rossmann-fold domains"/>
    <property type="match status" value="1"/>
</dbReference>
<organism evidence="2 3">
    <name type="scientific">Tetrahymena thermophila (strain SB210)</name>
    <dbReference type="NCBI Taxonomy" id="312017"/>
    <lineage>
        <taxon>Eukaryota</taxon>
        <taxon>Sar</taxon>
        <taxon>Alveolata</taxon>
        <taxon>Ciliophora</taxon>
        <taxon>Intramacronucleata</taxon>
        <taxon>Oligohymenophorea</taxon>
        <taxon>Hymenostomatida</taxon>
        <taxon>Tetrahymenina</taxon>
        <taxon>Tetrahymenidae</taxon>
        <taxon>Tetrahymena</taxon>
    </lineage>
</organism>
<dbReference type="EMBL" id="GG662452">
    <property type="protein sequence ID" value="EAR83318.1"/>
    <property type="molecule type" value="Genomic_DNA"/>
</dbReference>
<keyword evidence="1" id="KW-0560">Oxidoreductase</keyword>
<dbReference type="RefSeq" id="XP_001030981.1">
    <property type="nucleotide sequence ID" value="XM_001030981.1"/>
</dbReference>
<sequence length="330" mass="37213">MQMQNQARFAKILLGVGASLYLTKSYFNGGKCTVHRDLQGQTVLITGGNRGIGKETALDLAKRGARVVIASRSYDTLDVVKEIVKKSGNSKVEFVQLDLNDLQSIRNFAEKFNCENHRLDILINNAGVYNTRFSKTKEGFESNFGINHLGHFLLTNLLLQKIVNTPQSRIVIVSSRAHTRSKTIDFDSLNQPTNSLIQELELYPQSKLANCLFATELVDKLKGTDTKVVSLHPGVIKSGIYQHNFSQLPFGRLIGLLLYPISLLCFKSEYYGAQTTLTCCYEDFNKLVNGGYYKDNQLYKQSPVSQDKELANKLWDYSLKAVKLENFKLY</sequence>
<dbReference type="InParanoid" id="I7M5W2"/>
<keyword evidence="3" id="KW-1185">Reference proteome</keyword>
<dbReference type="eggNOG" id="KOG1208">
    <property type="taxonomic scope" value="Eukaryota"/>
</dbReference>
<gene>
    <name evidence="2" type="ORF">TTHERM_00947450</name>
</gene>
<dbReference type="PANTHER" id="PTHR43157">
    <property type="entry name" value="PHOSPHATIDYLINOSITOL-GLYCAN BIOSYNTHESIS CLASS F PROTEIN-RELATED"/>
    <property type="match status" value="1"/>
</dbReference>
<evidence type="ECO:0000313" key="2">
    <source>
        <dbReference type="EMBL" id="EAR83318.1"/>
    </source>
</evidence>
<dbReference type="STRING" id="312017.I7M5W2"/>
<dbReference type="HOGENOM" id="CLU_010194_44_5_1"/>
<evidence type="ECO:0000313" key="3">
    <source>
        <dbReference type="Proteomes" id="UP000009168"/>
    </source>
</evidence>
<accession>I7M5W2</accession>
<dbReference type="Pfam" id="PF00106">
    <property type="entry name" value="adh_short"/>
    <property type="match status" value="1"/>
</dbReference>
<dbReference type="OrthoDB" id="1274115at2759"/>
<dbReference type="Proteomes" id="UP000009168">
    <property type="component" value="Unassembled WGS sequence"/>
</dbReference>
<dbReference type="PRINTS" id="PR00081">
    <property type="entry name" value="GDHRDH"/>
</dbReference>
<protein>
    <submittedName>
        <fullName evidence="2">Short chain dehydrogenase reductase family protein, putative</fullName>
    </submittedName>
</protein>